<dbReference type="InterPro" id="IPR001279">
    <property type="entry name" value="Metallo-B-lactamas"/>
</dbReference>
<dbReference type="GO" id="GO:1902660">
    <property type="term" value="P:negative regulation of glucose mediated signaling pathway"/>
    <property type="evidence" value="ECO:0007669"/>
    <property type="project" value="TreeGrafter"/>
</dbReference>
<dbReference type="EMBL" id="SPUM01000047">
    <property type="protein sequence ID" value="TFW32942.1"/>
    <property type="molecule type" value="Genomic_DNA"/>
</dbReference>
<evidence type="ECO:0000313" key="2">
    <source>
        <dbReference type="EMBL" id="TFW32942.1"/>
    </source>
</evidence>
<dbReference type="Gene3D" id="3.60.15.10">
    <property type="entry name" value="Ribonuclease Z/Hydroxyacylglutathione hydrolase-like"/>
    <property type="match status" value="1"/>
</dbReference>
<dbReference type="Pfam" id="PF12706">
    <property type="entry name" value="Lactamase_B_2"/>
    <property type="match status" value="1"/>
</dbReference>
<dbReference type="SUPFAM" id="SSF56281">
    <property type="entry name" value="Metallo-hydrolase/oxidoreductase"/>
    <property type="match status" value="1"/>
</dbReference>
<dbReference type="GO" id="GO:0004115">
    <property type="term" value="F:3',5'-cyclic-AMP phosphodiesterase activity"/>
    <property type="evidence" value="ECO:0007669"/>
    <property type="project" value="InterPro"/>
</dbReference>
<dbReference type="OrthoDB" id="9803916at2"/>
<sequence length="254" mass="27690">MRLKVLGCSGGIGPGLRTTAMLADHDVLVDAGTGVGDLAIAELACIDHVFLTHAHLDHVCCLPLLADAVGRQRAQPLMVHALAETIEALRRHLFNGQLWPDFTRLPRPGSPYLQLHEIRTGERVEIAGRGFTAIPAAHTVPAVGYWIDSGAASLVFSGDTGPNPALWEAVNAIANLRHLLIETAFCDRDCALALAARHLCPRLLRHELGMLKRPVQIHVTHLKPADRESLIREIEEAASEYRPQVLAHGQVLQF</sequence>
<dbReference type="InterPro" id="IPR000396">
    <property type="entry name" value="Pdiesterase2"/>
</dbReference>
<protein>
    <submittedName>
        <fullName evidence="2">3',5'-cyclic-nucleotide phosphodiesterase</fullName>
    </submittedName>
</protein>
<dbReference type="CDD" id="cd07735">
    <property type="entry name" value="class_II_PDE_MBL-fold"/>
    <property type="match status" value="1"/>
</dbReference>
<accession>A0A4Y9T101</accession>
<reference evidence="2 3" key="1">
    <citation type="submission" date="2019-03" db="EMBL/GenBank/DDBJ databases">
        <title>Draft genome of Massilia hortus sp. nov., a novel bacterial species of the Oxalobacteraceae family.</title>
        <authorList>
            <person name="Peta V."/>
            <person name="Raths R."/>
            <person name="Bucking H."/>
        </authorList>
    </citation>
    <scope>NUCLEOTIDE SEQUENCE [LARGE SCALE GENOMIC DNA]</scope>
    <source>
        <strain evidence="2 3">ONC3</strain>
    </source>
</reference>
<dbReference type="RefSeq" id="WP_135189323.1">
    <property type="nucleotide sequence ID" value="NZ_SPUM01000047.1"/>
</dbReference>
<dbReference type="GO" id="GO:0006198">
    <property type="term" value="P:cAMP catabolic process"/>
    <property type="evidence" value="ECO:0007669"/>
    <property type="project" value="InterPro"/>
</dbReference>
<evidence type="ECO:0000313" key="3">
    <source>
        <dbReference type="Proteomes" id="UP000297258"/>
    </source>
</evidence>
<dbReference type="GO" id="GO:0047555">
    <property type="term" value="F:3',5'-cyclic-GMP phosphodiesterase activity"/>
    <property type="evidence" value="ECO:0007669"/>
    <property type="project" value="TreeGrafter"/>
</dbReference>
<dbReference type="PANTHER" id="PTHR28283:SF1">
    <property type="entry name" value="3',5'-CYCLIC-NUCLEOTIDE PHOSPHODIESTERASE 1"/>
    <property type="match status" value="1"/>
</dbReference>
<organism evidence="2 3">
    <name type="scientific">Massilia horti</name>
    <dbReference type="NCBI Taxonomy" id="2562153"/>
    <lineage>
        <taxon>Bacteria</taxon>
        <taxon>Pseudomonadati</taxon>
        <taxon>Pseudomonadota</taxon>
        <taxon>Betaproteobacteria</taxon>
        <taxon>Burkholderiales</taxon>
        <taxon>Oxalobacteraceae</taxon>
        <taxon>Telluria group</taxon>
        <taxon>Massilia</taxon>
    </lineage>
</organism>
<dbReference type="PRINTS" id="PR00388">
    <property type="entry name" value="PDIESTERASE2"/>
</dbReference>
<feature type="domain" description="Metallo-beta-lactamase" evidence="1">
    <location>
        <begin position="17"/>
        <end position="188"/>
    </location>
</feature>
<dbReference type="PANTHER" id="PTHR28283">
    <property type="entry name" value="3',5'-CYCLIC-NUCLEOTIDE PHOSPHODIESTERASE 1"/>
    <property type="match status" value="1"/>
</dbReference>
<gene>
    <name evidence="2" type="ORF">E4O92_08435</name>
</gene>
<comment type="caution">
    <text evidence="2">The sequence shown here is derived from an EMBL/GenBank/DDBJ whole genome shotgun (WGS) entry which is preliminary data.</text>
</comment>
<proteinExistence type="predicted"/>
<name>A0A4Y9T101_9BURK</name>
<dbReference type="SMART" id="SM00849">
    <property type="entry name" value="Lactamase_B"/>
    <property type="match status" value="1"/>
</dbReference>
<dbReference type="InterPro" id="IPR036866">
    <property type="entry name" value="RibonucZ/Hydroxyglut_hydro"/>
</dbReference>
<evidence type="ECO:0000259" key="1">
    <source>
        <dbReference type="SMART" id="SM00849"/>
    </source>
</evidence>
<keyword evidence="3" id="KW-1185">Reference proteome</keyword>
<dbReference type="Proteomes" id="UP000297258">
    <property type="component" value="Unassembled WGS sequence"/>
</dbReference>
<dbReference type="AlphaFoldDB" id="A0A4Y9T101"/>